<dbReference type="STRING" id="665004.AC529_11400"/>
<comment type="similarity">
    <text evidence="1">Belongs to the P-Pant transferase superfamily. Gsp/Sfp/HetI/AcpT family.</text>
</comment>
<accession>A0A147KH77</accession>
<dbReference type="GO" id="GO:0000287">
    <property type="term" value="F:magnesium ion binding"/>
    <property type="evidence" value="ECO:0007669"/>
    <property type="project" value="InterPro"/>
</dbReference>
<organism evidence="5 6">
    <name type="scientific">Thermobifida cellulosilytica TB100</name>
    <dbReference type="NCBI Taxonomy" id="665004"/>
    <lineage>
        <taxon>Bacteria</taxon>
        <taxon>Bacillati</taxon>
        <taxon>Actinomycetota</taxon>
        <taxon>Actinomycetes</taxon>
        <taxon>Streptosporangiales</taxon>
        <taxon>Nocardiopsidaceae</taxon>
        <taxon>Thermobifida</taxon>
    </lineage>
</organism>
<dbReference type="GO" id="GO:0008897">
    <property type="term" value="F:holo-[acyl-carrier-protein] synthase activity"/>
    <property type="evidence" value="ECO:0007669"/>
    <property type="project" value="InterPro"/>
</dbReference>
<sequence length="219" mass="23714">MVEPEVVEVLSGCLDAAERERAAGFRDDRRRTGHIVAHAAARLILCRYLGGGPRRLRLRRENGGKPYLDGTSGLRFNMTHSGEWVLLAVSGRREVGVDVEKVEERLAPLVLRYFTAAERRLLTGTGPPRAAAAARLWTRKEACVKAAGVGMFAGLGFEVADGPVARDPGGGGVWRIHDLAAPPGYAAALAVSGAGGVRVRSRRWRLPHNARVLTDRRIP</sequence>
<evidence type="ECO:0000259" key="4">
    <source>
        <dbReference type="Pfam" id="PF22624"/>
    </source>
</evidence>
<dbReference type="AlphaFoldDB" id="A0A147KH77"/>
<proteinExistence type="inferred from homology"/>
<gene>
    <name evidence="5" type="ORF">AC529_11400</name>
</gene>
<protein>
    <submittedName>
        <fullName evidence="5">Uncharacterized protein</fullName>
    </submittedName>
</protein>
<dbReference type="Pfam" id="PF01648">
    <property type="entry name" value="ACPS"/>
    <property type="match status" value="1"/>
</dbReference>
<evidence type="ECO:0000256" key="1">
    <source>
        <dbReference type="ARBA" id="ARBA00010990"/>
    </source>
</evidence>
<dbReference type="PATRIC" id="fig|665004.4.peg.580"/>
<dbReference type="InterPro" id="IPR008278">
    <property type="entry name" value="4-PPantetheinyl_Trfase_dom"/>
</dbReference>
<dbReference type="Gene3D" id="3.90.470.20">
    <property type="entry name" value="4'-phosphopantetheinyl transferase domain"/>
    <property type="match status" value="2"/>
</dbReference>
<dbReference type="InterPro" id="IPR037143">
    <property type="entry name" value="4-PPantetheinyl_Trfase_dom_sf"/>
</dbReference>
<dbReference type="Proteomes" id="UP000074382">
    <property type="component" value="Unassembled WGS sequence"/>
</dbReference>
<comment type="caution">
    <text evidence="5">The sequence shown here is derived from an EMBL/GenBank/DDBJ whole genome shotgun (WGS) entry which is preliminary data.</text>
</comment>
<keyword evidence="2" id="KW-0808">Transferase</keyword>
<evidence type="ECO:0000256" key="2">
    <source>
        <dbReference type="ARBA" id="ARBA00022679"/>
    </source>
</evidence>
<reference evidence="6" key="1">
    <citation type="journal article" date="2017" name="Acta Aliment.">
        <title>Plant polysaccharide degrading enzyme system of Thermpbifida cellulosilytica TB100 revealed by de novo genome project data.</title>
        <authorList>
            <person name="Toth A."/>
            <person name="Baka E."/>
            <person name="Luzics S."/>
            <person name="Bata-Vidacs I."/>
            <person name="Nagy I."/>
            <person name="Balint B."/>
            <person name="Herceg R."/>
            <person name="Olasz F."/>
            <person name="Wilk T."/>
            <person name="Nagy T."/>
            <person name="Kriszt B."/>
            <person name="Nagy I."/>
            <person name="Kukolya J."/>
        </authorList>
    </citation>
    <scope>NUCLEOTIDE SEQUENCE [LARGE SCALE GENOMIC DNA]</scope>
    <source>
        <strain evidence="6">TB100</strain>
    </source>
</reference>
<name>A0A147KH77_THECS</name>
<dbReference type="InterPro" id="IPR055066">
    <property type="entry name" value="AASDHPPT_N"/>
</dbReference>
<dbReference type="PANTHER" id="PTHR12215:SF10">
    <property type="entry name" value="L-AMINOADIPATE-SEMIALDEHYDE DEHYDROGENASE-PHOSPHOPANTETHEINYL TRANSFERASE"/>
    <property type="match status" value="1"/>
</dbReference>
<dbReference type="SUPFAM" id="SSF56214">
    <property type="entry name" value="4'-phosphopantetheinyl transferase"/>
    <property type="match status" value="2"/>
</dbReference>
<dbReference type="InterPro" id="IPR050559">
    <property type="entry name" value="P-Pant_transferase_sf"/>
</dbReference>
<evidence type="ECO:0000259" key="3">
    <source>
        <dbReference type="Pfam" id="PF01648"/>
    </source>
</evidence>
<dbReference type="GO" id="GO:0005829">
    <property type="term" value="C:cytosol"/>
    <property type="evidence" value="ECO:0007669"/>
    <property type="project" value="TreeGrafter"/>
</dbReference>
<feature type="domain" description="4'-phosphopantetheinyl transferase" evidence="3">
    <location>
        <begin position="95"/>
        <end position="157"/>
    </location>
</feature>
<keyword evidence="6" id="KW-1185">Reference proteome</keyword>
<dbReference type="EMBL" id="LGEM01000088">
    <property type="protein sequence ID" value="KUP96643.1"/>
    <property type="molecule type" value="Genomic_DNA"/>
</dbReference>
<evidence type="ECO:0000313" key="5">
    <source>
        <dbReference type="EMBL" id="KUP96643.1"/>
    </source>
</evidence>
<feature type="domain" description="4'-phosphopantetheinyl transferase N-terminal" evidence="4">
    <location>
        <begin position="10"/>
        <end position="89"/>
    </location>
</feature>
<evidence type="ECO:0000313" key="6">
    <source>
        <dbReference type="Proteomes" id="UP000074382"/>
    </source>
</evidence>
<dbReference type="PANTHER" id="PTHR12215">
    <property type="entry name" value="PHOSPHOPANTETHEINE TRANSFERASE"/>
    <property type="match status" value="1"/>
</dbReference>
<dbReference type="Pfam" id="PF22624">
    <property type="entry name" value="AASDHPPT_N"/>
    <property type="match status" value="1"/>
</dbReference>
<dbReference type="GO" id="GO:0019878">
    <property type="term" value="P:lysine biosynthetic process via aminoadipic acid"/>
    <property type="evidence" value="ECO:0007669"/>
    <property type="project" value="TreeGrafter"/>
</dbReference>